<dbReference type="AlphaFoldDB" id="A0AAV7KIE0"/>
<accession>A0AAV7KIE0</accession>
<dbReference type="Proteomes" id="UP001165289">
    <property type="component" value="Unassembled WGS sequence"/>
</dbReference>
<organism evidence="4 5">
    <name type="scientific">Oopsacas minuta</name>
    <dbReference type="NCBI Taxonomy" id="111878"/>
    <lineage>
        <taxon>Eukaryota</taxon>
        <taxon>Metazoa</taxon>
        <taxon>Porifera</taxon>
        <taxon>Hexactinellida</taxon>
        <taxon>Hexasterophora</taxon>
        <taxon>Lyssacinosida</taxon>
        <taxon>Leucopsacidae</taxon>
        <taxon>Oopsacas</taxon>
    </lineage>
</organism>
<keyword evidence="1" id="KW-0479">Metal-binding</keyword>
<keyword evidence="1" id="KW-0863">Zinc-finger</keyword>
<dbReference type="GO" id="GO:0008270">
    <property type="term" value="F:zinc ion binding"/>
    <property type="evidence" value="ECO:0007669"/>
    <property type="project" value="UniProtKB-KW"/>
</dbReference>
<dbReference type="SMART" id="SM00355">
    <property type="entry name" value="ZnF_C2H2"/>
    <property type="match status" value="3"/>
</dbReference>
<dbReference type="InterPro" id="IPR013087">
    <property type="entry name" value="Znf_C2H2_type"/>
</dbReference>
<dbReference type="PROSITE" id="PS00028">
    <property type="entry name" value="ZINC_FINGER_C2H2_1"/>
    <property type="match status" value="2"/>
</dbReference>
<evidence type="ECO:0000259" key="3">
    <source>
        <dbReference type="PROSITE" id="PS50157"/>
    </source>
</evidence>
<feature type="compositionally biased region" description="Basic residues" evidence="2">
    <location>
        <begin position="203"/>
        <end position="228"/>
    </location>
</feature>
<dbReference type="Gene3D" id="3.30.160.60">
    <property type="entry name" value="Classic Zinc Finger"/>
    <property type="match status" value="1"/>
</dbReference>
<dbReference type="InterPro" id="IPR036236">
    <property type="entry name" value="Znf_C2H2_sf"/>
</dbReference>
<evidence type="ECO:0000313" key="5">
    <source>
        <dbReference type="Proteomes" id="UP001165289"/>
    </source>
</evidence>
<name>A0AAV7KIE0_9METZ</name>
<dbReference type="EMBL" id="JAKMXF010000044">
    <property type="protein sequence ID" value="KAI6659944.1"/>
    <property type="molecule type" value="Genomic_DNA"/>
</dbReference>
<feature type="region of interest" description="Disordered" evidence="2">
    <location>
        <begin position="196"/>
        <end position="286"/>
    </location>
</feature>
<feature type="compositionally biased region" description="Polar residues" evidence="2">
    <location>
        <begin position="265"/>
        <end position="277"/>
    </location>
</feature>
<dbReference type="PROSITE" id="PS50157">
    <property type="entry name" value="ZINC_FINGER_C2H2_2"/>
    <property type="match status" value="1"/>
</dbReference>
<keyword evidence="5" id="KW-1185">Reference proteome</keyword>
<sequence>MAMEEPNSSTFNIELLEDPQDSIDPSLISENCSLFYERAEQGYICKVCDHQYASRRYVLFHLTNSHNIPTHSWPTCDKCGKIFTKPSKLAVHINNHPKMKLEKDSDIIDNFQVIYPCKTTDIKVIKSPPTATEHHPKSTKHRTPKPKLLTVYFIRSSLPETYKSNPHKCGKCFKSFLTLQDRDIHRELIHTEISSLTPQSKAVTRKTKRNLKRMKLNKLKNKQTHRSSKPVSNATSSKNSTFSDANDPGPSQRKKIGRPLGSMSRKYSYSHPDSLNESARLGDTDNDSNLITFIRRENSTSPIDSELMNMSSFLIPKEEIEDGKYSPPREFNILMNDPSTNIM</sequence>
<keyword evidence="1" id="KW-0862">Zinc</keyword>
<evidence type="ECO:0000313" key="4">
    <source>
        <dbReference type="EMBL" id="KAI6659944.1"/>
    </source>
</evidence>
<proteinExistence type="predicted"/>
<protein>
    <recommendedName>
        <fullName evidence="3">C2H2-type domain-containing protein</fullName>
    </recommendedName>
</protein>
<dbReference type="SUPFAM" id="SSF57667">
    <property type="entry name" value="beta-beta-alpha zinc fingers"/>
    <property type="match status" value="1"/>
</dbReference>
<evidence type="ECO:0000256" key="1">
    <source>
        <dbReference type="PROSITE-ProRule" id="PRU00042"/>
    </source>
</evidence>
<comment type="caution">
    <text evidence="4">The sequence shown here is derived from an EMBL/GenBank/DDBJ whole genome shotgun (WGS) entry which is preliminary data.</text>
</comment>
<gene>
    <name evidence="4" type="ORF">LOD99_14284</name>
</gene>
<dbReference type="Pfam" id="PF00096">
    <property type="entry name" value="zf-C2H2"/>
    <property type="match status" value="1"/>
</dbReference>
<reference evidence="4 5" key="1">
    <citation type="journal article" date="2023" name="BMC Biol.">
        <title>The compact genome of the sponge Oopsacas minuta (Hexactinellida) is lacking key metazoan core genes.</title>
        <authorList>
            <person name="Santini S."/>
            <person name="Schenkelaars Q."/>
            <person name="Jourda C."/>
            <person name="Duchesne M."/>
            <person name="Belahbib H."/>
            <person name="Rocher C."/>
            <person name="Selva M."/>
            <person name="Riesgo A."/>
            <person name="Vervoort M."/>
            <person name="Leys S.P."/>
            <person name="Kodjabachian L."/>
            <person name="Le Bivic A."/>
            <person name="Borchiellini C."/>
            <person name="Claverie J.M."/>
            <person name="Renard E."/>
        </authorList>
    </citation>
    <scope>NUCLEOTIDE SEQUENCE [LARGE SCALE GENOMIC DNA]</scope>
    <source>
        <strain evidence="4">SPO-2</strain>
    </source>
</reference>
<feature type="compositionally biased region" description="Polar residues" evidence="2">
    <location>
        <begin position="229"/>
        <end position="244"/>
    </location>
</feature>
<evidence type="ECO:0000256" key="2">
    <source>
        <dbReference type="SAM" id="MobiDB-lite"/>
    </source>
</evidence>
<feature type="domain" description="C2H2-type" evidence="3">
    <location>
        <begin position="74"/>
        <end position="101"/>
    </location>
</feature>